<protein>
    <submittedName>
        <fullName evidence="1">Uncharacterized protein</fullName>
    </submittedName>
</protein>
<organism evidence="1 2">
    <name type="scientific">Marinobacter xestospongiae</name>
    <dbReference type="NCBI Taxonomy" id="994319"/>
    <lineage>
        <taxon>Bacteria</taxon>
        <taxon>Pseudomonadati</taxon>
        <taxon>Pseudomonadota</taxon>
        <taxon>Gammaproteobacteria</taxon>
        <taxon>Pseudomonadales</taxon>
        <taxon>Marinobacteraceae</taxon>
        <taxon>Marinobacter</taxon>
    </lineage>
</organism>
<evidence type="ECO:0000313" key="2">
    <source>
        <dbReference type="Proteomes" id="UP001269819"/>
    </source>
</evidence>
<name>A0ABU3VZZ1_9GAMM</name>
<keyword evidence="2" id="KW-1185">Reference proteome</keyword>
<proteinExistence type="predicted"/>
<comment type="caution">
    <text evidence="1">The sequence shown here is derived from an EMBL/GenBank/DDBJ whole genome shotgun (WGS) entry which is preliminary data.</text>
</comment>
<accession>A0ABU3VZZ1</accession>
<gene>
    <name evidence="1" type="ORF">RYS15_14305</name>
</gene>
<dbReference type="EMBL" id="JAWIIJ010000009">
    <property type="protein sequence ID" value="MDV2079858.1"/>
    <property type="molecule type" value="Genomic_DNA"/>
</dbReference>
<evidence type="ECO:0000313" key="1">
    <source>
        <dbReference type="EMBL" id="MDV2079858.1"/>
    </source>
</evidence>
<sequence length="93" mass="11055">MKVSEDFREVNRKVVSVISDLRLIVDLPAFRKHNWFNQVEGYPGIKDLMYYLAGDKEEASKDLDRIVARFAEIPNREKLAEKSYWCKRYNIDL</sequence>
<reference evidence="1 2" key="1">
    <citation type="submission" date="2023-10" db="EMBL/GenBank/DDBJ databases">
        <title>Characteristics and mechanism of a salt-tolerant marine origin heterotrophic nitrifying- aerobic denitrifying bacteria Marinobacter xestospongiae HN1.</title>
        <authorList>
            <person name="Qi R."/>
        </authorList>
    </citation>
    <scope>NUCLEOTIDE SEQUENCE [LARGE SCALE GENOMIC DNA]</scope>
    <source>
        <strain evidence="1 2">HN1</strain>
    </source>
</reference>
<dbReference type="RefSeq" id="WP_316974336.1">
    <property type="nucleotide sequence ID" value="NZ_JAWIIJ010000009.1"/>
</dbReference>
<dbReference type="Proteomes" id="UP001269819">
    <property type="component" value="Unassembled WGS sequence"/>
</dbReference>